<dbReference type="SUPFAM" id="SSF46785">
    <property type="entry name" value="Winged helix' DNA-binding domain"/>
    <property type="match status" value="1"/>
</dbReference>
<sequence>MANTIKICDLLERLSTLFRNEVRQAGLSHGLHPVHLEVLFYLNRCNLFSDTPAAVKDFLGATKGTTSQSITLLENKGYLTKTKDTQDKRVYHLSLTDAGRKIADQTMPPPSLRQALDRCSNDENSTLEQQLEALLIDIQMETRNVSFGLCKTCIYHAPKNQTLFLCQLTQKELPRKFGELICREHQLKVINNNGT</sequence>
<evidence type="ECO:0000256" key="1">
    <source>
        <dbReference type="ARBA" id="ARBA00004496"/>
    </source>
</evidence>
<dbReference type="InterPro" id="IPR039422">
    <property type="entry name" value="MarR/SlyA-like"/>
</dbReference>
<comment type="caution">
    <text evidence="3">The sequence shown here is derived from an EMBL/GenBank/DDBJ whole genome shotgun (WGS) entry which is preliminary data.</text>
</comment>
<reference evidence="3 4" key="1">
    <citation type="journal article" date="2022" name="Environ. Microbiol. Rep.">
        <title>Eco-phylogenetic analyses reveal divergent evolution of vitamin B12 metabolism in the marine bacterial family 'Psychromonadaceae'.</title>
        <authorList>
            <person name="Jin X."/>
            <person name="Yang Y."/>
            <person name="Cao H."/>
            <person name="Gao B."/>
            <person name="Zhao Z."/>
        </authorList>
    </citation>
    <scope>NUCLEOTIDE SEQUENCE [LARGE SCALE GENOMIC DNA]</scope>
    <source>
        <strain evidence="3 4">MKS20</strain>
    </source>
</reference>
<dbReference type="Pfam" id="PF13601">
    <property type="entry name" value="HTH_34"/>
    <property type="match status" value="1"/>
</dbReference>
<name>A0ABS8WBD4_9GAMM</name>
<dbReference type="InterPro" id="IPR036390">
    <property type="entry name" value="WH_DNA-bd_sf"/>
</dbReference>
<dbReference type="Proteomes" id="UP001201273">
    <property type="component" value="Unassembled WGS sequence"/>
</dbReference>
<dbReference type="InterPro" id="IPR000835">
    <property type="entry name" value="HTH_MarR-typ"/>
</dbReference>
<evidence type="ECO:0000259" key="2">
    <source>
        <dbReference type="PROSITE" id="PS50995"/>
    </source>
</evidence>
<protein>
    <submittedName>
        <fullName evidence="3">MarR family winged helix-turn-helix transcriptional regulator</fullName>
    </submittedName>
</protein>
<evidence type="ECO:0000313" key="4">
    <source>
        <dbReference type="Proteomes" id="UP001201273"/>
    </source>
</evidence>
<proteinExistence type="predicted"/>
<feature type="domain" description="HTH marR-type" evidence="2">
    <location>
        <begin position="4"/>
        <end position="136"/>
    </location>
</feature>
<gene>
    <name evidence="3" type="ORF">K6Y31_09525</name>
</gene>
<dbReference type="InterPro" id="IPR036388">
    <property type="entry name" value="WH-like_DNA-bd_sf"/>
</dbReference>
<dbReference type="PROSITE" id="PS50995">
    <property type="entry name" value="HTH_MARR_2"/>
    <property type="match status" value="1"/>
</dbReference>
<dbReference type="PANTHER" id="PTHR33164">
    <property type="entry name" value="TRANSCRIPTIONAL REGULATOR, MARR FAMILY"/>
    <property type="match status" value="1"/>
</dbReference>
<dbReference type="EMBL" id="JAIMJA010000008">
    <property type="protein sequence ID" value="MCE2595056.1"/>
    <property type="molecule type" value="Genomic_DNA"/>
</dbReference>
<organism evidence="3 4">
    <name type="scientific">Motilimonas cestriensis</name>
    <dbReference type="NCBI Taxonomy" id="2742685"/>
    <lineage>
        <taxon>Bacteria</taxon>
        <taxon>Pseudomonadati</taxon>
        <taxon>Pseudomonadota</taxon>
        <taxon>Gammaproteobacteria</taxon>
        <taxon>Alteromonadales</taxon>
        <taxon>Alteromonadales genera incertae sedis</taxon>
        <taxon>Motilimonas</taxon>
    </lineage>
</organism>
<accession>A0ABS8WBD4</accession>
<dbReference type="InterPro" id="IPR027395">
    <property type="entry name" value="WH_DNA-bd_dom"/>
</dbReference>
<keyword evidence="4" id="KW-1185">Reference proteome</keyword>
<dbReference type="PANTHER" id="PTHR33164:SF5">
    <property type="entry name" value="ORGANIC HYDROPEROXIDE RESISTANCE TRANSCRIPTIONAL REGULATOR"/>
    <property type="match status" value="1"/>
</dbReference>
<dbReference type="RefSeq" id="WP_233052557.1">
    <property type="nucleotide sequence ID" value="NZ_JAIMJA010000008.1"/>
</dbReference>
<comment type="subcellular location">
    <subcellularLocation>
        <location evidence="1">Cytoplasm</location>
    </subcellularLocation>
</comment>
<dbReference type="SMART" id="SM00347">
    <property type="entry name" value="HTH_MARR"/>
    <property type="match status" value="1"/>
</dbReference>
<evidence type="ECO:0000313" key="3">
    <source>
        <dbReference type="EMBL" id="MCE2595056.1"/>
    </source>
</evidence>
<dbReference type="Gene3D" id="1.10.10.10">
    <property type="entry name" value="Winged helix-like DNA-binding domain superfamily/Winged helix DNA-binding domain"/>
    <property type="match status" value="1"/>
</dbReference>